<feature type="region of interest" description="Disordered" evidence="1">
    <location>
        <begin position="25"/>
        <end position="120"/>
    </location>
</feature>
<dbReference type="OrthoDB" id="4207123at2759"/>
<evidence type="ECO:0000256" key="1">
    <source>
        <dbReference type="SAM" id="MobiDB-lite"/>
    </source>
</evidence>
<reference evidence="2" key="1">
    <citation type="submission" date="2021-05" db="EMBL/GenBank/DDBJ databases">
        <authorList>
            <person name="Stam R."/>
        </authorList>
    </citation>
    <scope>NUCLEOTIDE SEQUENCE</scope>
    <source>
        <strain evidence="2">CS162</strain>
    </source>
</reference>
<name>A0A8J2HYE5_9PLEO</name>
<dbReference type="RefSeq" id="XP_043166356.1">
    <property type="nucleotide sequence ID" value="XM_043310421.1"/>
</dbReference>
<feature type="compositionally biased region" description="Low complexity" evidence="1">
    <location>
        <begin position="27"/>
        <end position="40"/>
    </location>
</feature>
<evidence type="ECO:0000313" key="3">
    <source>
        <dbReference type="Proteomes" id="UP000676310"/>
    </source>
</evidence>
<dbReference type="PANTHER" id="PTHR42095">
    <property type="entry name" value="YALI0C12166P"/>
    <property type="match status" value="1"/>
</dbReference>
<protein>
    <submittedName>
        <fullName evidence="2">Uncharacterized protein</fullName>
    </submittedName>
</protein>
<feature type="compositionally biased region" description="Polar residues" evidence="1">
    <location>
        <begin position="41"/>
        <end position="97"/>
    </location>
</feature>
<dbReference type="AlphaFoldDB" id="A0A8J2HYE5"/>
<dbReference type="PANTHER" id="PTHR42095:SF1">
    <property type="entry name" value="YALI0C12166P"/>
    <property type="match status" value="1"/>
</dbReference>
<organism evidence="2 3">
    <name type="scientific">Alternaria atra</name>
    <dbReference type="NCBI Taxonomy" id="119953"/>
    <lineage>
        <taxon>Eukaryota</taxon>
        <taxon>Fungi</taxon>
        <taxon>Dikarya</taxon>
        <taxon>Ascomycota</taxon>
        <taxon>Pezizomycotina</taxon>
        <taxon>Dothideomycetes</taxon>
        <taxon>Pleosporomycetidae</taxon>
        <taxon>Pleosporales</taxon>
        <taxon>Pleosporineae</taxon>
        <taxon>Pleosporaceae</taxon>
        <taxon>Alternaria</taxon>
        <taxon>Alternaria sect. Ulocladioides</taxon>
    </lineage>
</organism>
<keyword evidence="3" id="KW-1185">Reference proteome</keyword>
<dbReference type="GeneID" id="67014302"/>
<dbReference type="Proteomes" id="UP000676310">
    <property type="component" value="Unassembled WGS sequence"/>
</dbReference>
<dbReference type="EMBL" id="CAJRGZ010000016">
    <property type="protein sequence ID" value="CAG5152549.1"/>
    <property type="molecule type" value="Genomic_DNA"/>
</dbReference>
<sequence length="165" mass="17760">MTTNRPFFGGFLAAFRAQQPNLQKTTASQAASVASYSQNATSQQSQTLDTAAASSRTITTKTRSPSPGATTVSVQATGHFQPTRQHTAPYNRSTSPKAQAFPIPGASQRGRRGSDSSSEGFHEAMGAEKWYIGGRTATGEEKFYKLGMVKRHRSADRLSLDKLSI</sequence>
<gene>
    <name evidence="2" type="ORF">ALTATR162_LOCUS2815</name>
</gene>
<proteinExistence type="predicted"/>
<comment type="caution">
    <text evidence="2">The sequence shown here is derived from an EMBL/GenBank/DDBJ whole genome shotgun (WGS) entry which is preliminary data.</text>
</comment>
<accession>A0A8J2HYE5</accession>
<evidence type="ECO:0000313" key="2">
    <source>
        <dbReference type="EMBL" id="CAG5152549.1"/>
    </source>
</evidence>